<reference evidence="3 5" key="1">
    <citation type="submission" date="2023-07" db="EMBL/GenBank/DDBJ databases">
        <title>Sorghum-associated microbial communities from plants grown in Nebraska, USA.</title>
        <authorList>
            <person name="Schachtman D."/>
        </authorList>
    </citation>
    <scope>NUCLEOTIDE SEQUENCE</scope>
    <source>
        <strain evidence="3">DS1006</strain>
        <strain evidence="4 5">DS1016</strain>
    </source>
</reference>
<dbReference type="EMBL" id="JAUSRG010000016">
    <property type="protein sequence ID" value="MDP9907032.1"/>
    <property type="molecule type" value="Genomic_DNA"/>
</dbReference>
<keyword evidence="5" id="KW-1185">Reference proteome</keyword>
<evidence type="ECO:0000313" key="3">
    <source>
        <dbReference type="EMBL" id="MDP9907032.1"/>
    </source>
</evidence>
<feature type="transmembrane region" description="Helical" evidence="2">
    <location>
        <begin position="90"/>
        <end position="110"/>
    </location>
</feature>
<feature type="compositionally biased region" description="Low complexity" evidence="1">
    <location>
        <begin position="162"/>
        <end position="174"/>
    </location>
</feature>
<feature type="compositionally biased region" description="Pro residues" evidence="1">
    <location>
        <begin position="217"/>
        <end position="230"/>
    </location>
</feature>
<name>A0AAW8DKT5_9MICC</name>
<accession>A0AAW8DKT5</accession>
<organism evidence="3 6">
    <name type="scientific">Arthrobacter bambusae</name>
    <dbReference type="NCBI Taxonomy" id="1338426"/>
    <lineage>
        <taxon>Bacteria</taxon>
        <taxon>Bacillati</taxon>
        <taxon>Actinomycetota</taxon>
        <taxon>Actinomycetes</taxon>
        <taxon>Micrococcales</taxon>
        <taxon>Micrococcaceae</taxon>
        <taxon>Arthrobacter</taxon>
    </lineage>
</organism>
<keyword evidence="2" id="KW-0472">Membrane</keyword>
<evidence type="ECO:0000256" key="1">
    <source>
        <dbReference type="SAM" id="MobiDB-lite"/>
    </source>
</evidence>
<sequence>MSEKSASFGEQGVDRLLAEAGLDEAYEIRTELLELRALASTRPQPSAAVQALMAPAGVAAAPVAATTPLARAAATPVDELAARRRRKRRAGIAALAVAASLAAGATAAAASDGGIPGTIEHLGAVVGSVVSQLTPGSGGNAPQQQGTRQEPVPMPTRETNVPGSPSPESSAPGAQNTAHPSPHATPGTTAPGSESDPRNGLHDIAKGRPGQITIPTPEVPTPTLPLPQPVPSEILPGSPVKP</sequence>
<evidence type="ECO:0008006" key="7">
    <source>
        <dbReference type="Google" id="ProtNLM"/>
    </source>
</evidence>
<dbReference type="EMBL" id="JAUSTF010000009">
    <property type="protein sequence ID" value="MDQ0182038.1"/>
    <property type="molecule type" value="Genomic_DNA"/>
</dbReference>
<dbReference type="RefSeq" id="WP_306963617.1">
    <property type="nucleotide sequence ID" value="NZ_JAUSRG010000016.1"/>
</dbReference>
<evidence type="ECO:0000256" key="2">
    <source>
        <dbReference type="SAM" id="Phobius"/>
    </source>
</evidence>
<evidence type="ECO:0000313" key="6">
    <source>
        <dbReference type="Proteomes" id="UP001242995"/>
    </source>
</evidence>
<gene>
    <name evidence="3" type="ORF">J2S90_004022</name>
    <name evidence="4" type="ORF">J2S93_003485</name>
</gene>
<keyword evidence="2" id="KW-0812">Transmembrane</keyword>
<proteinExistence type="predicted"/>
<evidence type="ECO:0000313" key="5">
    <source>
        <dbReference type="Proteomes" id="UP001230951"/>
    </source>
</evidence>
<feature type="region of interest" description="Disordered" evidence="1">
    <location>
        <begin position="133"/>
        <end position="242"/>
    </location>
</feature>
<dbReference type="Proteomes" id="UP001230951">
    <property type="component" value="Unassembled WGS sequence"/>
</dbReference>
<protein>
    <recommendedName>
        <fullName evidence="7">Anti-sigma factor</fullName>
    </recommendedName>
</protein>
<evidence type="ECO:0000313" key="4">
    <source>
        <dbReference type="EMBL" id="MDQ0182038.1"/>
    </source>
</evidence>
<feature type="compositionally biased region" description="Polar residues" evidence="1">
    <location>
        <begin position="133"/>
        <end position="148"/>
    </location>
</feature>
<dbReference type="Proteomes" id="UP001242995">
    <property type="component" value="Unassembled WGS sequence"/>
</dbReference>
<dbReference type="AlphaFoldDB" id="A0AAW8DKT5"/>
<keyword evidence="2" id="KW-1133">Transmembrane helix</keyword>
<comment type="caution">
    <text evidence="3">The sequence shown here is derived from an EMBL/GenBank/DDBJ whole genome shotgun (WGS) entry which is preliminary data.</text>
</comment>
<feature type="compositionally biased region" description="Basic and acidic residues" evidence="1">
    <location>
        <begin position="195"/>
        <end position="206"/>
    </location>
</feature>